<gene>
    <name evidence="2" type="ORF">ATK30_3391</name>
</gene>
<keyword evidence="1" id="KW-0812">Transmembrane</keyword>
<keyword evidence="1" id="KW-0472">Membrane</keyword>
<dbReference type="Proteomes" id="UP000233750">
    <property type="component" value="Unassembled WGS sequence"/>
</dbReference>
<reference evidence="2 3" key="1">
    <citation type="submission" date="2017-12" db="EMBL/GenBank/DDBJ databases">
        <title>Sequencing the genomes of 1000 Actinobacteria strains.</title>
        <authorList>
            <person name="Klenk H.-P."/>
        </authorList>
    </citation>
    <scope>NUCLEOTIDE SEQUENCE [LARGE SCALE GENOMIC DNA]</scope>
    <source>
        <strain evidence="2 3">DSM 45165</strain>
    </source>
</reference>
<accession>A0A2N3WFF9</accession>
<evidence type="ECO:0000313" key="3">
    <source>
        <dbReference type="Proteomes" id="UP000233750"/>
    </source>
</evidence>
<proteinExistence type="predicted"/>
<organism evidence="2 3">
    <name type="scientific">Amycolatopsis echigonensis</name>
    <dbReference type="NCBI Taxonomy" id="2576905"/>
    <lineage>
        <taxon>Bacteria</taxon>
        <taxon>Bacillati</taxon>
        <taxon>Actinomycetota</taxon>
        <taxon>Actinomycetes</taxon>
        <taxon>Pseudonocardiales</taxon>
        <taxon>Pseudonocardiaceae</taxon>
        <taxon>Amycolatopsis</taxon>
    </lineage>
</organism>
<sequence>MSTAVPFVVLAVLLVLLGQWGSRRSLDLVPANLPMAERERRAKVVRRGAVSAYVVAAVFVVVSAAALF</sequence>
<feature type="transmembrane region" description="Helical" evidence="1">
    <location>
        <begin position="49"/>
        <end position="67"/>
    </location>
</feature>
<evidence type="ECO:0000313" key="2">
    <source>
        <dbReference type="EMBL" id="PKV92571.1"/>
    </source>
</evidence>
<keyword evidence="1" id="KW-1133">Transmembrane helix</keyword>
<dbReference type="RefSeq" id="WP_101436366.1">
    <property type="nucleotide sequence ID" value="NZ_PJMY01000003.1"/>
</dbReference>
<dbReference type="AlphaFoldDB" id="A0A2N3WFF9"/>
<evidence type="ECO:0000256" key="1">
    <source>
        <dbReference type="SAM" id="Phobius"/>
    </source>
</evidence>
<keyword evidence="3" id="KW-1185">Reference proteome</keyword>
<name>A0A2N3WFF9_9PSEU</name>
<comment type="caution">
    <text evidence="2">The sequence shown here is derived from an EMBL/GenBank/DDBJ whole genome shotgun (WGS) entry which is preliminary data.</text>
</comment>
<dbReference type="EMBL" id="PJMY01000003">
    <property type="protein sequence ID" value="PKV92571.1"/>
    <property type="molecule type" value="Genomic_DNA"/>
</dbReference>
<protein>
    <submittedName>
        <fullName evidence="2">Uncharacterized protein</fullName>
    </submittedName>
</protein>